<sequence>MGHALSSGSTNSESEQPARQCHAGHLRFGRGGRLHFDHCVVDHRPPSLTTFADVSHHSALGKADRARTYAVSALITRLLCTVRSMSTCIVAVLFSAVNAGEAKGPRSISSSVVVSSMLGRLGECLRALLSWSRVRLAVAFTSAVNKMRLANNASSTNSVRSKEYYFEDGTHVFQVENVLYRLHEGILRKRTDMCGGMFKLSEGQSESGGLVTWLDGKDDESPIRPPQTTRQEFEHLLHYIYGEWQSPPYPLDYLLAVLKLSSQWDMAQGRAFAVYNLKQIEKDLPPALRLKLGRIYDLDEWLLPAFHELVFTPLVKLTPRDLQWLGLSAYSLIARAREKAEAERKTLAFIPPSMDDIKIPECTCHEQCIKIWNDLWVSKIGKRVLHPNQIFALKFWQIPHVLEKLDLAGISKRCGEAVVAKALASGAFEREELLVGQALQCLLSNVPLEDKDIML</sequence>
<dbReference type="AlphaFoldDB" id="A0A1C7MN72"/>
<organism evidence="2 3">
    <name type="scientific">Grifola frondosa</name>
    <name type="common">Maitake</name>
    <name type="synonym">Polyporus frondosus</name>
    <dbReference type="NCBI Taxonomy" id="5627"/>
    <lineage>
        <taxon>Eukaryota</taxon>
        <taxon>Fungi</taxon>
        <taxon>Dikarya</taxon>
        <taxon>Basidiomycota</taxon>
        <taxon>Agaricomycotina</taxon>
        <taxon>Agaricomycetes</taxon>
        <taxon>Polyporales</taxon>
        <taxon>Grifolaceae</taxon>
        <taxon>Grifola</taxon>
    </lineage>
</organism>
<name>A0A1C7MN72_GRIFR</name>
<accession>A0A1C7MN72</accession>
<evidence type="ECO:0000313" key="3">
    <source>
        <dbReference type="Proteomes" id="UP000092993"/>
    </source>
</evidence>
<evidence type="ECO:0000313" key="2">
    <source>
        <dbReference type="EMBL" id="OBZ77846.1"/>
    </source>
</evidence>
<dbReference type="Proteomes" id="UP000092993">
    <property type="component" value="Unassembled WGS sequence"/>
</dbReference>
<feature type="region of interest" description="Disordered" evidence="1">
    <location>
        <begin position="1"/>
        <end position="20"/>
    </location>
</feature>
<dbReference type="EMBL" id="LUGG01000002">
    <property type="protein sequence ID" value="OBZ77846.1"/>
    <property type="molecule type" value="Genomic_DNA"/>
</dbReference>
<feature type="compositionally biased region" description="Polar residues" evidence="1">
    <location>
        <begin position="1"/>
        <end position="17"/>
    </location>
</feature>
<evidence type="ECO:0008006" key="4">
    <source>
        <dbReference type="Google" id="ProtNLM"/>
    </source>
</evidence>
<protein>
    <recommendedName>
        <fullName evidence="4">BTB domain-containing protein</fullName>
    </recommendedName>
</protein>
<reference evidence="2 3" key="1">
    <citation type="submission" date="2016-03" db="EMBL/GenBank/DDBJ databases">
        <title>Whole genome sequencing of Grifola frondosa 9006-11.</title>
        <authorList>
            <person name="Min B."/>
            <person name="Park H."/>
            <person name="Kim J.-G."/>
            <person name="Cho H."/>
            <person name="Oh Y.-L."/>
            <person name="Kong W.-S."/>
            <person name="Choi I.-G."/>
        </authorList>
    </citation>
    <scope>NUCLEOTIDE SEQUENCE [LARGE SCALE GENOMIC DNA]</scope>
    <source>
        <strain evidence="2 3">9006-11</strain>
    </source>
</reference>
<proteinExistence type="predicted"/>
<comment type="caution">
    <text evidence="2">The sequence shown here is derived from an EMBL/GenBank/DDBJ whole genome shotgun (WGS) entry which is preliminary data.</text>
</comment>
<evidence type="ECO:0000256" key="1">
    <source>
        <dbReference type="SAM" id="MobiDB-lite"/>
    </source>
</evidence>
<gene>
    <name evidence="2" type="ORF">A0H81_01826</name>
</gene>
<dbReference type="STRING" id="5627.A0A1C7MN72"/>
<dbReference type="OrthoDB" id="2801799at2759"/>
<keyword evidence="3" id="KW-1185">Reference proteome</keyword>